<name>A0ABP1DD20_9APHY</name>
<gene>
    <name evidence="2" type="ORF">GFSPODELE1_LOCUS5577</name>
</gene>
<accession>A0ABP1DD20</accession>
<dbReference type="Proteomes" id="UP001497453">
    <property type="component" value="Chromosome 3"/>
</dbReference>
<evidence type="ECO:0000259" key="1">
    <source>
        <dbReference type="PROSITE" id="PS50181"/>
    </source>
</evidence>
<dbReference type="EMBL" id="OZ037946">
    <property type="protein sequence ID" value="CAL1705771.1"/>
    <property type="molecule type" value="Genomic_DNA"/>
</dbReference>
<sequence length="501" mass="56922">MSEMRTSPMVTNRGSASVREHDPSSLLKLPFDVILALCSLVDPIDIVNFLSTCKALRSHFPEESIWRMLSLRCGVVDLTFFGDRTWFQVYSQLLHTFAPLLGLWASDHPFRGNIMECRINEDGEWHGIICEVWKFDGPDRENAGLYEPSLPRYYESFRIPLDPVGSNPPRLRSASSVVWRIHDRQLQDWKKEGEIHRPSLHFLAPAQYATAVCSIRSNATDCNTHPYFPPKDLSVPWYDQARGFPRLGQEPSDDIVLSEISIEDLRFIGAERTRHLTPPAISVYPPCGLFDPLRLHDPCHRPLGQDLFVGGRRRRSTGEPVFGRYYPITYPVTYPSPISLARHPNDPNWHPASLEGLWLGSYGPNGTEVLYLEWRESANIVRAWKVTGDENVPRGVVSWELDFTFKSEATAVSSLEAFAGLDPGSCMFMWGRGHICSAGYPSKHRREMGIMVAIVREDDIRILWGVANGAFRYRRYKGRCVSSEEEVQPGVRQSQLGYGEP</sequence>
<dbReference type="SUPFAM" id="SSF81383">
    <property type="entry name" value="F-box domain"/>
    <property type="match status" value="1"/>
</dbReference>
<proteinExistence type="predicted"/>
<keyword evidence="3" id="KW-1185">Reference proteome</keyword>
<dbReference type="Pfam" id="PF12014">
    <property type="entry name" value="Cyclin_D1_bind"/>
    <property type="match status" value="1"/>
</dbReference>
<protein>
    <recommendedName>
        <fullName evidence="1">F-box domain-containing protein</fullName>
    </recommendedName>
</protein>
<organism evidence="2 3">
    <name type="scientific">Somion occarium</name>
    <dbReference type="NCBI Taxonomy" id="3059160"/>
    <lineage>
        <taxon>Eukaryota</taxon>
        <taxon>Fungi</taxon>
        <taxon>Dikarya</taxon>
        <taxon>Basidiomycota</taxon>
        <taxon>Agaricomycotina</taxon>
        <taxon>Agaricomycetes</taxon>
        <taxon>Polyporales</taxon>
        <taxon>Cerrenaceae</taxon>
        <taxon>Somion</taxon>
    </lineage>
</organism>
<evidence type="ECO:0000313" key="3">
    <source>
        <dbReference type="Proteomes" id="UP001497453"/>
    </source>
</evidence>
<reference evidence="3" key="1">
    <citation type="submission" date="2024-04" db="EMBL/GenBank/DDBJ databases">
        <authorList>
            <person name="Shaw F."/>
            <person name="Minotto A."/>
        </authorList>
    </citation>
    <scope>NUCLEOTIDE SEQUENCE [LARGE SCALE GENOMIC DNA]</scope>
</reference>
<dbReference type="PROSITE" id="PS50181">
    <property type="entry name" value="FBOX"/>
    <property type="match status" value="1"/>
</dbReference>
<dbReference type="Pfam" id="PF00646">
    <property type="entry name" value="F-box"/>
    <property type="match status" value="1"/>
</dbReference>
<feature type="domain" description="F-box" evidence="1">
    <location>
        <begin position="23"/>
        <end position="69"/>
    </location>
</feature>
<evidence type="ECO:0000313" key="2">
    <source>
        <dbReference type="EMBL" id="CAL1705771.1"/>
    </source>
</evidence>
<dbReference type="InterPro" id="IPR036047">
    <property type="entry name" value="F-box-like_dom_sf"/>
</dbReference>
<dbReference type="InterPro" id="IPR001810">
    <property type="entry name" value="F-box_dom"/>
</dbReference>